<organism evidence="1 2">
    <name type="scientific">Marasmius crinis-equi</name>
    <dbReference type="NCBI Taxonomy" id="585013"/>
    <lineage>
        <taxon>Eukaryota</taxon>
        <taxon>Fungi</taxon>
        <taxon>Dikarya</taxon>
        <taxon>Basidiomycota</taxon>
        <taxon>Agaricomycotina</taxon>
        <taxon>Agaricomycetes</taxon>
        <taxon>Agaricomycetidae</taxon>
        <taxon>Agaricales</taxon>
        <taxon>Marasmiineae</taxon>
        <taxon>Marasmiaceae</taxon>
        <taxon>Marasmius</taxon>
    </lineage>
</organism>
<protein>
    <submittedName>
        <fullName evidence="1">Uncharacterized protein</fullName>
    </submittedName>
</protein>
<dbReference type="SUPFAM" id="SSF52047">
    <property type="entry name" value="RNI-like"/>
    <property type="match status" value="1"/>
</dbReference>
<dbReference type="Gene3D" id="3.80.10.10">
    <property type="entry name" value="Ribonuclease Inhibitor"/>
    <property type="match status" value="1"/>
</dbReference>
<sequence length="232" mass="26013">MPVFHSLQRLRVTSQYLDLLAPLLRHLPNLTRLNIVYLIGDSSRRALEMRHVAPPTFRLKTLHLSQAELTLNQYQWLLASSAHSLEYLELQELSRSADLLGRIIGRAVSTLHVKSPADNPRTGDPDLVDALPHYPKLKSLRVSGFGWQWQKLFWNIAADLRSLAVTYSSDAAEILVVALSDPRWQPGLRTITAFHYGGGSGETGRNSDARLEYLCSKRSIKLYRIAGGGADM</sequence>
<reference evidence="1 2" key="1">
    <citation type="submission" date="2024-02" db="EMBL/GenBank/DDBJ databases">
        <title>A draft genome for the cacao thread blight pathogen Marasmius crinis-equi.</title>
        <authorList>
            <person name="Cohen S.P."/>
            <person name="Baruah I.K."/>
            <person name="Amoako-Attah I."/>
            <person name="Bukari Y."/>
            <person name="Meinhardt L.W."/>
            <person name="Bailey B.A."/>
        </authorList>
    </citation>
    <scope>NUCLEOTIDE SEQUENCE [LARGE SCALE GENOMIC DNA]</scope>
    <source>
        <strain evidence="1 2">GH-76</strain>
    </source>
</reference>
<dbReference type="InterPro" id="IPR032675">
    <property type="entry name" value="LRR_dom_sf"/>
</dbReference>
<proteinExistence type="predicted"/>
<gene>
    <name evidence="1" type="ORF">V5O48_001546</name>
</gene>
<accession>A0ABR3FY58</accession>
<keyword evidence="2" id="KW-1185">Reference proteome</keyword>
<evidence type="ECO:0000313" key="1">
    <source>
        <dbReference type="EMBL" id="KAL0580476.1"/>
    </source>
</evidence>
<dbReference type="EMBL" id="JBAHYK010000030">
    <property type="protein sequence ID" value="KAL0580476.1"/>
    <property type="molecule type" value="Genomic_DNA"/>
</dbReference>
<comment type="caution">
    <text evidence="1">The sequence shown here is derived from an EMBL/GenBank/DDBJ whole genome shotgun (WGS) entry which is preliminary data.</text>
</comment>
<evidence type="ECO:0000313" key="2">
    <source>
        <dbReference type="Proteomes" id="UP001465976"/>
    </source>
</evidence>
<name>A0ABR3FY58_9AGAR</name>
<dbReference type="Proteomes" id="UP001465976">
    <property type="component" value="Unassembled WGS sequence"/>
</dbReference>